<keyword evidence="10" id="KW-0175">Coiled coil</keyword>
<sequence>MPTFVARVRDSQGKSKTETIVAETLAQARTTLRQQGFIVQDLKTSKGSFDLKKIQMSLTKVSVKDKAVFSRQFAALVNAGVAIVRSLGVLSEQCSNPKLKQALLDISGEVQNGVNLSEAMRKHPDCFDNLYVSMIQAGEVGGVLDEVLNRLSKLLEDIARLQNQIKSALAYPVVVGFLATAIFLGMTVFLIPIFANIFKELGTELPALTQFLLTCSEFLRSWRVLIIIGIFIGAGIAYKKYYQTRVGKETIDRLSLKMPLFGDLIQKSSVARFSRTFGALTRSGVPILTSLEIVRDTSGNQVVANAIEAARSDIQQGGMISLALQKDKVFPPMAIQMISIGEETGEIDGMLMKVADFYEDEVEQAVKALTSVLEPLMIVVLGGMVGTILLAMYLPMFKVFEKLG</sequence>
<keyword evidence="7 11" id="KW-1133">Transmembrane helix</keyword>
<accession>A0A3S5K2J9</accession>
<feature type="domain" description="Type II secretion system protein GspF" evidence="12">
    <location>
        <begin position="273"/>
        <end position="395"/>
    </location>
</feature>
<evidence type="ECO:0000256" key="3">
    <source>
        <dbReference type="ARBA" id="ARBA00022448"/>
    </source>
</evidence>
<keyword evidence="6 9" id="KW-0812">Transmembrane</keyword>
<comment type="caution">
    <text evidence="13">The sequence shown here is derived from an EMBL/GenBank/DDBJ whole genome shotgun (WGS) entry which is preliminary data.</text>
</comment>
<keyword evidence="5" id="KW-0997">Cell inner membrane</keyword>
<feature type="transmembrane region" description="Helical" evidence="11">
    <location>
        <begin position="376"/>
        <end position="394"/>
    </location>
</feature>
<organism evidence="13 14">
    <name type="scientific">Chlorogloeopsis fritschii PCC 6912</name>
    <dbReference type="NCBI Taxonomy" id="211165"/>
    <lineage>
        <taxon>Bacteria</taxon>
        <taxon>Bacillati</taxon>
        <taxon>Cyanobacteriota</taxon>
        <taxon>Cyanophyceae</taxon>
        <taxon>Nostocales</taxon>
        <taxon>Chlorogloeopsidaceae</taxon>
        <taxon>Chlorogloeopsis</taxon>
    </lineage>
</organism>
<evidence type="ECO:0000256" key="4">
    <source>
        <dbReference type="ARBA" id="ARBA00022475"/>
    </source>
</evidence>
<evidence type="ECO:0000256" key="9">
    <source>
        <dbReference type="RuleBase" id="RU003923"/>
    </source>
</evidence>
<dbReference type="InterPro" id="IPR003004">
    <property type="entry name" value="GspF/PilC"/>
</dbReference>
<dbReference type="GO" id="GO:0009306">
    <property type="term" value="P:protein secretion"/>
    <property type="evidence" value="ECO:0007669"/>
    <property type="project" value="InterPro"/>
</dbReference>
<keyword evidence="8 11" id="KW-0472">Membrane</keyword>
<feature type="transmembrane region" description="Helical" evidence="11">
    <location>
        <begin position="218"/>
        <end position="238"/>
    </location>
</feature>
<dbReference type="FunFam" id="1.20.81.30:FF:000001">
    <property type="entry name" value="Type II secretion system protein F"/>
    <property type="match status" value="2"/>
</dbReference>
<evidence type="ECO:0000259" key="12">
    <source>
        <dbReference type="Pfam" id="PF00482"/>
    </source>
</evidence>
<dbReference type="STRING" id="211165.GCA_000317285_05238"/>
<evidence type="ECO:0000256" key="11">
    <source>
        <dbReference type="SAM" id="Phobius"/>
    </source>
</evidence>
<reference evidence="13 14" key="1">
    <citation type="journal article" date="2019" name="Genome Biol. Evol.">
        <title>Day and night: Metabolic profiles and evolutionary relationships of six axenic non-marine cyanobacteria.</title>
        <authorList>
            <person name="Will S.E."/>
            <person name="Henke P."/>
            <person name="Boedeker C."/>
            <person name="Huang S."/>
            <person name="Brinkmann H."/>
            <person name="Rohde M."/>
            <person name="Jarek M."/>
            <person name="Friedl T."/>
            <person name="Seufert S."/>
            <person name="Schumacher M."/>
            <person name="Overmann J."/>
            <person name="Neumann-Schaal M."/>
            <person name="Petersen J."/>
        </authorList>
    </citation>
    <scope>NUCLEOTIDE SEQUENCE [LARGE SCALE GENOMIC DNA]</scope>
    <source>
        <strain evidence="13 14">PCC 6912</strain>
    </source>
</reference>
<dbReference type="InterPro" id="IPR001992">
    <property type="entry name" value="T2SS_GspF/T4SS_PilC_CS"/>
</dbReference>
<evidence type="ECO:0000256" key="10">
    <source>
        <dbReference type="SAM" id="Coils"/>
    </source>
</evidence>
<feature type="transmembrane region" description="Helical" evidence="11">
    <location>
        <begin position="169"/>
        <end position="198"/>
    </location>
</feature>
<dbReference type="InterPro" id="IPR042094">
    <property type="entry name" value="T2SS_GspF_sf"/>
</dbReference>
<dbReference type="RefSeq" id="WP_016874202.1">
    <property type="nucleotide sequence ID" value="NZ_AJLN01000116.1"/>
</dbReference>
<dbReference type="GO" id="GO:0005886">
    <property type="term" value="C:plasma membrane"/>
    <property type="evidence" value="ECO:0007669"/>
    <property type="project" value="UniProtKB-SubCell"/>
</dbReference>
<evidence type="ECO:0000256" key="1">
    <source>
        <dbReference type="ARBA" id="ARBA00004429"/>
    </source>
</evidence>
<keyword evidence="14" id="KW-1185">Reference proteome</keyword>
<dbReference type="PANTHER" id="PTHR30012">
    <property type="entry name" value="GENERAL SECRETION PATHWAY PROTEIN"/>
    <property type="match status" value="1"/>
</dbReference>
<dbReference type="Gene3D" id="1.20.81.30">
    <property type="entry name" value="Type II secretion system (T2SS), domain F"/>
    <property type="match status" value="2"/>
</dbReference>
<feature type="domain" description="Type II secretion system protein GspF" evidence="12">
    <location>
        <begin position="69"/>
        <end position="192"/>
    </location>
</feature>
<dbReference type="AlphaFoldDB" id="A0A3S5K2J9"/>
<dbReference type="EMBL" id="RSCJ01000001">
    <property type="protein sequence ID" value="RUR86882.1"/>
    <property type="molecule type" value="Genomic_DNA"/>
</dbReference>
<feature type="coiled-coil region" evidence="10">
    <location>
        <begin position="144"/>
        <end position="171"/>
    </location>
</feature>
<evidence type="ECO:0000256" key="6">
    <source>
        <dbReference type="ARBA" id="ARBA00022692"/>
    </source>
</evidence>
<gene>
    <name evidence="13" type="primary">pilC</name>
    <name evidence="13" type="ORF">PCC6912_03250</name>
</gene>
<evidence type="ECO:0000313" key="14">
    <source>
        <dbReference type="Proteomes" id="UP000268857"/>
    </source>
</evidence>
<dbReference type="PANTHER" id="PTHR30012:SF0">
    <property type="entry name" value="TYPE II SECRETION SYSTEM PROTEIN F-RELATED"/>
    <property type="match status" value="1"/>
</dbReference>
<protein>
    <submittedName>
        <fullName evidence="13">Pilus biosynthesis protein PilC</fullName>
    </submittedName>
</protein>
<name>A0A3S5K2J9_CHLFR</name>
<proteinExistence type="inferred from homology"/>
<evidence type="ECO:0000256" key="7">
    <source>
        <dbReference type="ARBA" id="ARBA00022989"/>
    </source>
</evidence>
<dbReference type="PRINTS" id="PR00812">
    <property type="entry name" value="BCTERIALGSPF"/>
</dbReference>
<evidence type="ECO:0000313" key="13">
    <source>
        <dbReference type="EMBL" id="RUR86882.1"/>
    </source>
</evidence>
<evidence type="ECO:0000256" key="8">
    <source>
        <dbReference type="ARBA" id="ARBA00023136"/>
    </source>
</evidence>
<dbReference type="PROSITE" id="PS00874">
    <property type="entry name" value="T2SP_F"/>
    <property type="match status" value="1"/>
</dbReference>
<dbReference type="Proteomes" id="UP000268857">
    <property type="component" value="Unassembled WGS sequence"/>
</dbReference>
<dbReference type="Pfam" id="PF00482">
    <property type="entry name" value="T2SSF"/>
    <property type="match status" value="2"/>
</dbReference>
<comment type="similarity">
    <text evidence="2 9">Belongs to the GSP F family.</text>
</comment>
<evidence type="ECO:0000256" key="5">
    <source>
        <dbReference type="ARBA" id="ARBA00022519"/>
    </source>
</evidence>
<keyword evidence="4" id="KW-1003">Cell membrane</keyword>
<dbReference type="InterPro" id="IPR018076">
    <property type="entry name" value="T2SS_GspF_dom"/>
</dbReference>
<keyword evidence="3 9" id="KW-0813">Transport</keyword>
<dbReference type="OrthoDB" id="9805682at2"/>
<evidence type="ECO:0000256" key="2">
    <source>
        <dbReference type="ARBA" id="ARBA00005745"/>
    </source>
</evidence>
<comment type="subcellular location">
    <subcellularLocation>
        <location evidence="1">Cell inner membrane</location>
        <topology evidence="1">Multi-pass membrane protein</topology>
    </subcellularLocation>
    <subcellularLocation>
        <location evidence="9">Cell membrane</location>
        <topology evidence="9">Multi-pass membrane protein</topology>
    </subcellularLocation>
</comment>